<sequence length="85" mass="9171">MSNKPGSGREAGRSREFAVTDDLEFPLARTVEMPADVDYPTGALNFRLSSLVVALEGAPAAETISGEPRRYALKLPPLELRGNAR</sequence>
<dbReference type="OrthoDB" id="3923182at2"/>
<keyword evidence="2" id="KW-1185">Reference proteome</keyword>
<organism evidence="1 2">
    <name type="scientific">Saccharopolyspora hirsuta</name>
    <dbReference type="NCBI Taxonomy" id="1837"/>
    <lineage>
        <taxon>Bacteria</taxon>
        <taxon>Bacillati</taxon>
        <taxon>Actinomycetota</taxon>
        <taxon>Actinomycetes</taxon>
        <taxon>Pseudonocardiales</taxon>
        <taxon>Pseudonocardiaceae</taxon>
        <taxon>Saccharopolyspora</taxon>
    </lineage>
</organism>
<accession>A0A5M7BPP3</accession>
<evidence type="ECO:0000313" key="1">
    <source>
        <dbReference type="EMBL" id="KAA5831772.1"/>
    </source>
</evidence>
<protein>
    <submittedName>
        <fullName evidence="1">Uncharacterized protein</fullName>
    </submittedName>
</protein>
<gene>
    <name evidence="1" type="ORF">F1721_18185</name>
</gene>
<dbReference type="AlphaFoldDB" id="A0A5M7BPP3"/>
<reference evidence="1 2" key="1">
    <citation type="submission" date="2019-09" db="EMBL/GenBank/DDBJ databases">
        <title>Draft genome sequence of the thermophilic Saccharopolyspora hirsuta VKM Ac-666T.</title>
        <authorList>
            <person name="Lobastova T.G."/>
            <person name="Fokina V."/>
            <person name="Bragin E.Y."/>
            <person name="Shtratnikova V.Y."/>
            <person name="Starodumova I.P."/>
            <person name="Tarlachkov S.V."/>
            <person name="Donova M.V."/>
        </authorList>
    </citation>
    <scope>NUCLEOTIDE SEQUENCE [LARGE SCALE GENOMIC DNA]</scope>
    <source>
        <strain evidence="1 2">VKM Ac-666</strain>
    </source>
</reference>
<name>A0A5M7BPP3_SACHI</name>
<dbReference type="RefSeq" id="WP_150067916.1">
    <property type="nucleotide sequence ID" value="NZ_VWPH01000008.1"/>
</dbReference>
<comment type="caution">
    <text evidence="1">The sequence shown here is derived from an EMBL/GenBank/DDBJ whole genome shotgun (WGS) entry which is preliminary data.</text>
</comment>
<evidence type="ECO:0000313" key="2">
    <source>
        <dbReference type="Proteomes" id="UP000323946"/>
    </source>
</evidence>
<proteinExistence type="predicted"/>
<dbReference type="EMBL" id="VWPH01000008">
    <property type="protein sequence ID" value="KAA5831772.1"/>
    <property type="molecule type" value="Genomic_DNA"/>
</dbReference>
<dbReference type="Proteomes" id="UP000323946">
    <property type="component" value="Unassembled WGS sequence"/>
</dbReference>